<evidence type="ECO:0008006" key="3">
    <source>
        <dbReference type="Google" id="ProtNLM"/>
    </source>
</evidence>
<dbReference type="STRING" id="1189621.A3SI_04332"/>
<dbReference type="RefSeq" id="WP_009053672.1">
    <property type="nucleotide sequence ID" value="NZ_AJYA01000009.1"/>
</dbReference>
<name>I5C877_9BACT</name>
<accession>I5C877</accession>
<dbReference type="AlphaFoldDB" id="I5C877"/>
<dbReference type="EMBL" id="AJYA01000009">
    <property type="protein sequence ID" value="EIM78029.1"/>
    <property type="molecule type" value="Genomic_DNA"/>
</dbReference>
<reference evidence="1 2" key="1">
    <citation type="submission" date="2012-05" db="EMBL/GenBank/DDBJ databases">
        <title>Genome sequence of Nitritalea halalkaliphila LW7.</title>
        <authorList>
            <person name="Jangir P.K."/>
            <person name="Singh A."/>
            <person name="Shivaji S."/>
            <person name="Sharma R."/>
        </authorList>
    </citation>
    <scope>NUCLEOTIDE SEQUENCE [LARGE SCALE GENOMIC DNA]</scope>
    <source>
        <strain evidence="1 2">LW7</strain>
    </source>
</reference>
<comment type="caution">
    <text evidence="1">The sequence shown here is derived from an EMBL/GenBank/DDBJ whole genome shotgun (WGS) entry which is preliminary data.</text>
</comment>
<dbReference type="PATRIC" id="fig|1189621.3.peg.899"/>
<proteinExistence type="predicted"/>
<gene>
    <name evidence="1" type="ORF">A3SI_04332</name>
</gene>
<evidence type="ECO:0000313" key="1">
    <source>
        <dbReference type="EMBL" id="EIM78029.1"/>
    </source>
</evidence>
<keyword evidence="2" id="KW-1185">Reference proteome</keyword>
<dbReference type="InterPro" id="IPR019619">
    <property type="entry name" value="DUF2490"/>
</dbReference>
<dbReference type="Pfam" id="PF10677">
    <property type="entry name" value="DUF2490"/>
    <property type="match status" value="1"/>
</dbReference>
<protein>
    <recommendedName>
        <fullName evidence="3">DUF2490 domain-containing protein</fullName>
    </recommendedName>
</protein>
<dbReference type="OrthoDB" id="1118734at2"/>
<dbReference type="Proteomes" id="UP000005551">
    <property type="component" value="Unassembled WGS sequence"/>
</dbReference>
<sequence>MKKHILRLLCFALLFFAGERTVYSQVPETGNWLIYFGNQNFGNNKWVFHNEIQYRNYNFVGNTEQLLIRTGVGRYLTENNNILSAGYAFIHTRPLGEMDGILDVVEDRAFDEHRIWQQFWSRQNVGRLVLIHRYRFEQRFFGNDDFRMRYRYFLGANFPLNKNRMGEDTWYLSAYNEIFLNSNQDDNPAIFDRNRLYGAIGYQTSPRLRFEVGFMRQSTNNPLFTRNQLQFVIFNNLPFGQR</sequence>
<organism evidence="1 2">
    <name type="scientific">Nitritalea halalkaliphila LW7</name>
    <dbReference type="NCBI Taxonomy" id="1189621"/>
    <lineage>
        <taxon>Bacteria</taxon>
        <taxon>Pseudomonadati</taxon>
        <taxon>Bacteroidota</taxon>
        <taxon>Cytophagia</taxon>
        <taxon>Cytophagales</taxon>
        <taxon>Cyclobacteriaceae</taxon>
        <taxon>Nitritalea</taxon>
    </lineage>
</organism>
<evidence type="ECO:0000313" key="2">
    <source>
        <dbReference type="Proteomes" id="UP000005551"/>
    </source>
</evidence>